<proteinExistence type="predicted"/>
<feature type="transmembrane region" description="Helical" evidence="1">
    <location>
        <begin position="5"/>
        <end position="22"/>
    </location>
</feature>
<keyword evidence="3" id="KW-1185">Reference proteome</keyword>
<organism evidence="2 3">
    <name type="scientific">Mucilaginibacter pineti</name>
    <dbReference type="NCBI Taxonomy" id="1391627"/>
    <lineage>
        <taxon>Bacteria</taxon>
        <taxon>Pseudomonadati</taxon>
        <taxon>Bacteroidota</taxon>
        <taxon>Sphingobacteriia</taxon>
        <taxon>Sphingobacteriales</taxon>
        <taxon>Sphingobacteriaceae</taxon>
        <taxon>Mucilaginibacter</taxon>
    </lineage>
</organism>
<feature type="transmembrane region" description="Helical" evidence="1">
    <location>
        <begin position="28"/>
        <end position="46"/>
    </location>
</feature>
<protein>
    <submittedName>
        <fullName evidence="2">Uncharacterized protein</fullName>
    </submittedName>
</protein>
<evidence type="ECO:0000313" key="2">
    <source>
        <dbReference type="EMBL" id="SDE35939.1"/>
    </source>
</evidence>
<reference evidence="2 3" key="1">
    <citation type="submission" date="2016-10" db="EMBL/GenBank/DDBJ databases">
        <authorList>
            <person name="de Groot N.N."/>
        </authorList>
    </citation>
    <scope>NUCLEOTIDE SEQUENCE [LARGE SCALE GENOMIC DNA]</scope>
    <source>
        <strain evidence="2 3">47C3B</strain>
    </source>
</reference>
<keyword evidence="1" id="KW-0812">Transmembrane</keyword>
<keyword evidence="1" id="KW-0472">Membrane</keyword>
<name>A0A1G7C9D5_9SPHI</name>
<dbReference type="RefSeq" id="WP_091149904.1">
    <property type="nucleotide sequence ID" value="NZ_FNAI01000005.1"/>
</dbReference>
<dbReference type="STRING" id="1391627.SAMN05216464_105342"/>
<gene>
    <name evidence="2" type="ORF">SAMN05216464_105342</name>
</gene>
<evidence type="ECO:0000256" key="1">
    <source>
        <dbReference type="SAM" id="Phobius"/>
    </source>
</evidence>
<evidence type="ECO:0000313" key="3">
    <source>
        <dbReference type="Proteomes" id="UP000199072"/>
    </source>
</evidence>
<dbReference type="AlphaFoldDB" id="A0A1G7C9D5"/>
<dbReference type="OrthoDB" id="826855at2"/>
<dbReference type="Proteomes" id="UP000199072">
    <property type="component" value="Unassembled WGS sequence"/>
</dbReference>
<dbReference type="EMBL" id="FNAI01000005">
    <property type="protein sequence ID" value="SDE35939.1"/>
    <property type="molecule type" value="Genomic_DNA"/>
</dbReference>
<sequence>MKTTIYFIITCFISTGAFMAALNLKNPFPAFAVAFGIWGLFVWGYVRRSKKAAERESRERLFQSHMRLQYRNPNK</sequence>
<keyword evidence="1" id="KW-1133">Transmembrane helix</keyword>
<accession>A0A1G7C9D5</accession>